<accession>A0ABQ0L6G5</accession>
<evidence type="ECO:0000256" key="1">
    <source>
        <dbReference type="ARBA" id="ARBA00007673"/>
    </source>
</evidence>
<gene>
    <name evidence="3" type="ORF">MCHLO_04227</name>
</gene>
<dbReference type="SUPFAM" id="SSF54506">
    <property type="entry name" value="Diaminopimelate epimerase-like"/>
    <property type="match status" value="2"/>
</dbReference>
<dbReference type="Pfam" id="PF04303">
    <property type="entry name" value="PrpF"/>
    <property type="match status" value="1"/>
</dbReference>
<organism evidence="3 4">
    <name type="scientific">Mycena chlorophos</name>
    <name type="common">Agaric fungus</name>
    <name type="synonym">Agaricus chlorophos</name>
    <dbReference type="NCBI Taxonomy" id="658473"/>
    <lineage>
        <taxon>Eukaryota</taxon>
        <taxon>Fungi</taxon>
        <taxon>Dikarya</taxon>
        <taxon>Basidiomycota</taxon>
        <taxon>Agaricomycotina</taxon>
        <taxon>Agaricomycetes</taxon>
        <taxon>Agaricomycetidae</taxon>
        <taxon>Agaricales</taxon>
        <taxon>Marasmiineae</taxon>
        <taxon>Mycenaceae</taxon>
        <taxon>Mycena</taxon>
    </lineage>
</organism>
<keyword evidence="2" id="KW-0413">Isomerase</keyword>
<dbReference type="PANTHER" id="PTHR43709">
    <property type="entry name" value="ACONITATE ISOMERASE-RELATED"/>
    <property type="match status" value="1"/>
</dbReference>
<dbReference type="InterPro" id="IPR007400">
    <property type="entry name" value="PrpF-like"/>
</dbReference>
<evidence type="ECO:0000313" key="4">
    <source>
        <dbReference type="Proteomes" id="UP000815677"/>
    </source>
</evidence>
<evidence type="ECO:0000313" key="3">
    <source>
        <dbReference type="EMBL" id="GAT46727.1"/>
    </source>
</evidence>
<evidence type="ECO:0008006" key="5">
    <source>
        <dbReference type="Google" id="ProtNLM"/>
    </source>
</evidence>
<keyword evidence="4" id="KW-1185">Reference proteome</keyword>
<dbReference type="PANTHER" id="PTHR43709:SF2">
    <property type="entry name" value="DUF453 DOMAIN PROTEIN (AFU_ORTHOLOGUE AFUA_6G00360)"/>
    <property type="match status" value="1"/>
</dbReference>
<dbReference type="EMBL" id="DF842749">
    <property type="protein sequence ID" value="GAT46727.1"/>
    <property type="molecule type" value="Genomic_DNA"/>
</dbReference>
<dbReference type="Proteomes" id="UP000815677">
    <property type="component" value="Unassembled WGS sequence"/>
</dbReference>
<dbReference type="Gene3D" id="3.10.310.10">
    <property type="entry name" value="Diaminopimelate Epimerase, Chain A, domain 1"/>
    <property type="match status" value="2"/>
</dbReference>
<comment type="similarity">
    <text evidence="1">Belongs to the PrpF family.</text>
</comment>
<reference evidence="3" key="1">
    <citation type="submission" date="2014-09" db="EMBL/GenBank/DDBJ databases">
        <title>Genome sequence of the luminous mushroom Mycena chlorophos for searching fungal bioluminescence genes.</title>
        <authorList>
            <person name="Tanaka Y."/>
            <person name="Kasuga D."/>
            <person name="Oba Y."/>
            <person name="Hase S."/>
            <person name="Sato K."/>
            <person name="Oba Y."/>
            <person name="Sakakibara Y."/>
        </authorList>
    </citation>
    <scope>NUCLEOTIDE SEQUENCE</scope>
</reference>
<proteinExistence type="inferred from homology"/>
<protein>
    <recommendedName>
        <fullName evidence="5">DUF453-domain-containing protein</fullName>
    </recommendedName>
</protein>
<name>A0ABQ0L6G5_MYCCL</name>
<evidence type="ECO:0000256" key="2">
    <source>
        <dbReference type="ARBA" id="ARBA00023235"/>
    </source>
</evidence>
<sequence>MAYLSRSLPASFLRGGTSKGIFLSRHVLPSDRAEWPSIFLGIMGSPDPEYGRQLNGMGGGISSLSKICVVGPASAAQQRLGIQVEYTFVQVGIKDRTIDVSGNCGNLSSMIGVFARDQGMVGPPPPGSSRMTVRSFNTNTSKIIDTIFPVSSDGFAELERPEVAIAGVSGEASEIILEFVDPAGAGTGKGLLPTGKPMEEMELEGRKLTVSCVDAANPAVFVSADEIRALHPTGYDAYLARAESPETEQVSSTLEAIRRWGAQRMGLDPNIQATPKIAILGPPKIGEDILVHALSMGVLHRAVPMTLGLATGVAANMEGTLAWKIVQPKSGTAKMVTIRHPGGTVDVGARIDGGEVKSAKTVRTGRRLMEGRVYY</sequence>